<accession>A0AA88QNW0</accession>
<dbReference type="EMBL" id="JAVXUO010002744">
    <property type="protein sequence ID" value="KAK2970238.1"/>
    <property type="molecule type" value="Genomic_DNA"/>
</dbReference>
<comment type="caution">
    <text evidence="1">The sequence shown here is derived from an EMBL/GenBank/DDBJ whole genome shotgun (WGS) entry which is preliminary data.</text>
</comment>
<proteinExistence type="predicted"/>
<sequence length="183" mass="20635">MVEGAGLLDLGPNGVVVRHRLGGSAAGLDFLLLLLFSMAVMFDLSDEGCGEQICKDDLSDKAQTAQVQLIPRVPRWRPILVAIPRQPPQPTPVQPHHVEITVRLELIRQRHRLRRHSAQVRREQQPLPVRTEAHVVYPLPVHVVRPLRPRHVNPFKSPAVRAYDVYAESLGVIRIVPVRRKGD</sequence>
<name>A0AA88QNW0_9ASTE</name>
<evidence type="ECO:0000313" key="1">
    <source>
        <dbReference type="EMBL" id="KAK2970238.1"/>
    </source>
</evidence>
<dbReference type="Proteomes" id="UP001187471">
    <property type="component" value="Unassembled WGS sequence"/>
</dbReference>
<gene>
    <name evidence="1" type="ORF">RJ640_021674</name>
</gene>
<reference evidence="1" key="1">
    <citation type="submission" date="2022-12" db="EMBL/GenBank/DDBJ databases">
        <title>Draft genome assemblies for two species of Escallonia (Escalloniales).</title>
        <authorList>
            <person name="Chanderbali A."/>
            <person name="Dervinis C."/>
            <person name="Anghel I."/>
            <person name="Soltis D."/>
            <person name="Soltis P."/>
            <person name="Zapata F."/>
        </authorList>
    </citation>
    <scope>NUCLEOTIDE SEQUENCE</scope>
    <source>
        <strain evidence="1">UCBG92.1500</strain>
        <tissue evidence="1">Leaf</tissue>
    </source>
</reference>
<evidence type="ECO:0000313" key="2">
    <source>
        <dbReference type="Proteomes" id="UP001187471"/>
    </source>
</evidence>
<protein>
    <submittedName>
        <fullName evidence="1">Uncharacterized protein</fullName>
    </submittedName>
</protein>
<keyword evidence="2" id="KW-1185">Reference proteome</keyword>
<organism evidence="1 2">
    <name type="scientific">Escallonia rubra</name>
    <dbReference type="NCBI Taxonomy" id="112253"/>
    <lineage>
        <taxon>Eukaryota</taxon>
        <taxon>Viridiplantae</taxon>
        <taxon>Streptophyta</taxon>
        <taxon>Embryophyta</taxon>
        <taxon>Tracheophyta</taxon>
        <taxon>Spermatophyta</taxon>
        <taxon>Magnoliopsida</taxon>
        <taxon>eudicotyledons</taxon>
        <taxon>Gunneridae</taxon>
        <taxon>Pentapetalae</taxon>
        <taxon>asterids</taxon>
        <taxon>campanulids</taxon>
        <taxon>Escalloniales</taxon>
        <taxon>Escalloniaceae</taxon>
        <taxon>Escallonia</taxon>
    </lineage>
</organism>
<dbReference type="AlphaFoldDB" id="A0AA88QNW0"/>